<dbReference type="AlphaFoldDB" id="A0A852HQN1"/>
<dbReference type="PANTHER" id="PTHR23415">
    <property type="entry name" value="CYCLIN-DEPENDENT KINASES REGULATORY SUBUNIT/60S RIBOSOME SUBUNIT BIOGENESIS PROTEIN NIP7"/>
    <property type="match status" value="1"/>
</dbReference>
<organism evidence="9 10">
    <name type="scientific">Nicator chloris</name>
    <dbReference type="NCBI Taxonomy" id="237433"/>
    <lineage>
        <taxon>Eukaryota</taxon>
        <taxon>Metazoa</taxon>
        <taxon>Chordata</taxon>
        <taxon>Craniata</taxon>
        <taxon>Vertebrata</taxon>
        <taxon>Euteleostomi</taxon>
        <taxon>Archelosauria</taxon>
        <taxon>Archosauria</taxon>
        <taxon>Dinosauria</taxon>
        <taxon>Saurischia</taxon>
        <taxon>Theropoda</taxon>
        <taxon>Coelurosauria</taxon>
        <taxon>Aves</taxon>
        <taxon>Neognathae</taxon>
        <taxon>Neoaves</taxon>
        <taxon>Telluraves</taxon>
        <taxon>Australaves</taxon>
        <taxon>Passeriformes</taxon>
        <taxon>Sylvioidea</taxon>
        <taxon>Pycnonotidae</taxon>
        <taxon>Nicator</taxon>
    </lineage>
</organism>
<dbReference type="InterPro" id="IPR002478">
    <property type="entry name" value="PUA"/>
</dbReference>
<accession>A0A852HQN1</accession>
<evidence type="ECO:0000256" key="3">
    <source>
        <dbReference type="ARBA" id="ARBA00009895"/>
    </source>
</evidence>
<keyword evidence="10" id="KW-1185">Reference proteome</keyword>
<dbReference type="PROSITE" id="PS50890">
    <property type="entry name" value="PUA"/>
    <property type="match status" value="1"/>
</dbReference>
<protein>
    <recommendedName>
        <fullName evidence="4">60S ribosome subunit biogenesis protein NIP7 homolog</fullName>
    </recommendedName>
</protein>
<dbReference type="Pfam" id="PF03657">
    <property type="entry name" value="UPF0113"/>
    <property type="match status" value="1"/>
</dbReference>
<evidence type="ECO:0000259" key="8">
    <source>
        <dbReference type="SMART" id="SM00359"/>
    </source>
</evidence>
<dbReference type="InterPro" id="IPR036974">
    <property type="entry name" value="PUA_sf"/>
</dbReference>
<dbReference type="PIRSF" id="PIRSF017190">
    <property type="entry name" value="Rbsml_synth_fac_NIP7"/>
    <property type="match status" value="1"/>
</dbReference>
<dbReference type="Pfam" id="PF17833">
    <property type="entry name" value="pre-PUA_NIP7"/>
    <property type="match status" value="1"/>
</dbReference>
<proteinExistence type="inferred from homology"/>
<dbReference type="FunFam" id="2.30.130.10:FF:000002">
    <property type="entry name" value="60S ribosome subunit biogenesis protein NIP7 homolog"/>
    <property type="match status" value="1"/>
</dbReference>
<feature type="non-terminal residue" evidence="9">
    <location>
        <position position="203"/>
    </location>
</feature>
<keyword evidence="6" id="KW-0694">RNA-binding</keyword>
<evidence type="ECO:0000256" key="1">
    <source>
        <dbReference type="ARBA" id="ARBA00004087"/>
    </source>
</evidence>
<dbReference type="CDD" id="cd21151">
    <property type="entry name" value="PUA_Nip7-like"/>
    <property type="match status" value="1"/>
</dbReference>
<comment type="similarity">
    <text evidence="3">Belongs to the NIP7 family.</text>
</comment>
<dbReference type="Proteomes" id="UP000653383">
    <property type="component" value="Unassembled WGS sequence"/>
</dbReference>
<keyword evidence="7" id="KW-0539">Nucleus</keyword>
<dbReference type="Gene3D" id="3.10.450.220">
    <property type="match status" value="1"/>
</dbReference>
<comment type="subcellular location">
    <subcellularLocation>
        <location evidence="2">Nucleus</location>
        <location evidence="2">Nucleolus</location>
    </subcellularLocation>
</comment>
<evidence type="ECO:0000313" key="10">
    <source>
        <dbReference type="Proteomes" id="UP000653383"/>
    </source>
</evidence>
<keyword evidence="5" id="KW-0690">Ribosome biogenesis</keyword>
<name>A0A852HQN1_9PASS</name>
<feature type="domain" description="PUA" evidence="8">
    <location>
        <begin position="118"/>
        <end position="193"/>
    </location>
</feature>
<sequence>MRPLTEAETRAVFEKLSKYIGENIQLLVDRPDGTYCFRLHRDRVYYLSEKLLKLAASVPRESLVAPGTCFGKFTKSQKFRLSVTALDFLAPYAKVGHGPRAGPMPAPWPLTALPLSQYKVWVKPGSEQSFLYGNHVLKSGLGRITENTAQYQGVVVYSMADVPLGFGVAAKSTQECRKVDPLAIVVFHQADVGEYVRNEDTLT</sequence>
<evidence type="ECO:0000313" key="9">
    <source>
        <dbReference type="EMBL" id="NXX32141.1"/>
    </source>
</evidence>
<dbReference type="OrthoDB" id="27490at2759"/>
<evidence type="ECO:0000256" key="5">
    <source>
        <dbReference type="ARBA" id="ARBA00022517"/>
    </source>
</evidence>
<dbReference type="GO" id="GO:0005730">
    <property type="term" value="C:nucleolus"/>
    <property type="evidence" value="ECO:0007669"/>
    <property type="project" value="UniProtKB-SubCell"/>
</dbReference>
<dbReference type="FunFam" id="3.10.450.220:FF:000001">
    <property type="entry name" value="60S ribosome subunit biogenesis protein NIP7 homolog"/>
    <property type="match status" value="1"/>
</dbReference>
<comment type="caution">
    <text evidence="9">The sequence shown here is derived from an EMBL/GenBank/DDBJ whole genome shotgun (WGS) entry which is preliminary data.</text>
</comment>
<dbReference type="SUPFAM" id="SSF88697">
    <property type="entry name" value="PUA domain-like"/>
    <property type="match status" value="1"/>
</dbReference>
<reference evidence="9" key="1">
    <citation type="submission" date="2020-02" db="EMBL/GenBank/DDBJ databases">
        <title>Bird 10,000 Genomes (B10K) Project - Family phase.</title>
        <authorList>
            <person name="Zhang G."/>
        </authorList>
    </citation>
    <scope>NUCLEOTIDE SEQUENCE</scope>
    <source>
        <strain evidence="9">B10K-DU-002-40</strain>
        <tissue evidence="9">Muscle</tissue>
    </source>
</reference>
<feature type="non-terminal residue" evidence="9">
    <location>
        <position position="1"/>
    </location>
</feature>
<evidence type="ECO:0000256" key="2">
    <source>
        <dbReference type="ARBA" id="ARBA00004604"/>
    </source>
</evidence>
<dbReference type="InterPro" id="IPR015947">
    <property type="entry name" value="PUA-like_sf"/>
</dbReference>
<dbReference type="GO" id="GO:0042255">
    <property type="term" value="P:ribosome assembly"/>
    <property type="evidence" value="ECO:0007669"/>
    <property type="project" value="InterPro"/>
</dbReference>
<gene>
    <name evidence="9" type="primary">Nip7</name>
    <name evidence="9" type="ORF">NICCHL_R05881</name>
</gene>
<dbReference type="Gene3D" id="2.30.130.10">
    <property type="entry name" value="PUA domain"/>
    <property type="match status" value="1"/>
</dbReference>
<dbReference type="SMART" id="SM00359">
    <property type="entry name" value="PUA"/>
    <property type="match status" value="1"/>
</dbReference>
<dbReference type="EMBL" id="WAAE01016489">
    <property type="protein sequence ID" value="NXX32141.1"/>
    <property type="molecule type" value="Genomic_DNA"/>
</dbReference>
<dbReference type="SUPFAM" id="SSF88802">
    <property type="entry name" value="Pre-PUA domain"/>
    <property type="match status" value="1"/>
</dbReference>
<evidence type="ECO:0000256" key="7">
    <source>
        <dbReference type="ARBA" id="ARBA00023242"/>
    </source>
</evidence>
<evidence type="ECO:0000256" key="6">
    <source>
        <dbReference type="ARBA" id="ARBA00022884"/>
    </source>
</evidence>
<dbReference type="InterPro" id="IPR016686">
    <property type="entry name" value="Ribosomal_synth_fac_NIP7"/>
</dbReference>
<dbReference type="InterPro" id="IPR040598">
    <property type="entry name" value="NIP7_N"/>
</dbReference>
<evidence type="ECO:0000256" key="4">
    <source>
        <dbReference type="ARBA" id="ARBA00018162"/>
    </source>
</evidence>
<dbReference type="GO" id="GO:0003723">
    <property type="term" value="F:RNA binding"/>
    <property type="evidence" value="ECO:0007669"/>
    <property type="project" value="UniProtKB-KW"/>
</dbReference>
<dbReference type="InterPro" id="IPR005155">
    <property type="entry name" value="UPF0113_PUA"/>
</dbReference>
<dbReference type="CDD" id="cd21146">
    <property type="entry name" value="Nip7_N_euk"/>
    <property type="match status" value="1"/>
</dbReference>
<dbReference type="InterPro" id="IPR055359">
    <property type="entry name" value="Nip7_N_euk"/>
</dbReference>
<comment type="function">
    <text evidence="1">Required for proper 34S pre-rRNA processing and 60S ribosome subunit assembly.</text>
</comment>